<sequence length="586" mass="64241">MHILVRHLRLSACLILATYTAARPALQVPLRSAGMEPDGTEILTARMDRVIEGILRDFNTPGGAGVAVVHQTREGEWVTESKGYGNATANGDRATGDTLFAIGSNSKLFDVVATGLLVSNESLTPRISWDTKIASMIPEWKLMDPVASSESTIVDIMSHRTGLPRHDLAFPLYTPVLDVIKRLQYLRPSAGFRETAQYNNLMYTTLSHLPMALTGTPFEEYVAANIFGPLGMADTTYFYNETLKRERLLADGFLRDGANVSRDPFDQGSVKTFQFWDQYSYGISGAGGVISTPRDVATWLRALLEDGKNRDNESVIPPEVLQKVASGVTVLTPVARFPELSPIVYGGGQMRGTYRGVEMIEHGGSTPGFKSQIARFPSKNLGVAVLINEEDLGVSIMETIKYRIVDEYLALEPVDWLGRYRSAVEASIPPPKQPRSENATVPSEPFSSFAGKYRNPAYGDIDFCLILNGTTTGASCSEISERLLAKFPKTVQADVPTLIAEWDTMVTQFMLLEHYDAGVWNMTGLGVQSTGSEPWSFKMEGFVAEFDGPRGFSPTEVFWGAGAGVEPPKGDTVEERAEAWFEKVGV</sequence>
<dbReference type="PANTHER" id="PTHR46825:SF15">
    <property type="entry name" value="BETA-LACTAMASE-RELATED DOMAIN-CONTAINING PROTEIN"/>
    <property type="match status" value="1"/>
</dbReference>
<protein>
    <recommendedName>
        <fullName evidence="3">Beta-lactamase-related domain-containing protein</fullName>
    </recommendedName>
</protein>
<evidence type="ECO:0000256" key="1">
    <source>
        <dbReference type="ARBA" id="ARBA00038215"/>
    </source>
</evidence>
<evidence type="ECO:0000259" key="3">
    <source>
        <dbReference type="Pfam" id="PF00144"/>
    </source>
</evidence>
<dbReference type="InterPro" id="IPR012338">
    <property type="entry name" value="Beta-lactam/transpept-like"/>
</dbReference>
<dbReference type="Gene3D" id="3.40.710.10">
    <property type="entry name" value="DD-peptidase/beta-lactamase superfamily"/>
    <property type="match status" value="1"/>
</dbReference>
<dbReference type="InterPro" id="IPR001466">
    <property type="entry name" value="Beta-lactam-related"/>
</dbReference>
<keyword evidence="2" id="KW-0732">Signal</keyword>
<comment type="similarity">
    <text evidence="1">Belongs to the peptidase S12 family.</text>
</comment>
<reference evidence="4" key="1">
    <citation type="submission" date="2023-11" db="EMBL/GenBank/DDBJ databases">
        <authorList>
            <person name="De Vega J J."/>
            <person name="De Vega J J."/>
        </authorList>
    </citation>
    <scope>NUCLEOTIDE SEQUENCE</scope>
</reference>
<dbReference type="Pfam" id="PF00144">
    <property type="entry name" value="Beta-lactamase"/>
    <property type="match status" value="1"/>
</dbReference>
<gene>
    <name evidence="4" type="ORF">MYCIT1_LOCUS25259</name>
</gene>
<evidence type="ECO:0000313" key="5">
    <source>
        <dbReference type="Proteomes" id="UP001295794"/>
    </source>
</evidence>
<dbReference type="SUPFAM" id="SSF56601">
    <property type="entry name" value="beta-lactamase/transpeptidase-like"/>
    <property type="match status" value="1"/>
</dbReference>
<dbReference type="PANTHER" id="PTHR46825">
    <property type="entry name" value="D-ALANYL-D-ALANINE-CARBOXYPEPTIDASE/ENDOPEPTIDASE AMPH"/>
    <property type="match status" value="1"/>
</dbReference>
<evidence type="ECO:0000313" key="4">
    <source>
        <dbReference type="EMBL" id="CAK5276745.1"/>
    </source>
</evidence>
<accession>A0AAD2K3E1</accession>
<feature type="signal peptide" evidence="2">
    <location>
        <begin position="1"/>
        <end position="22"/>
    </location>
</feature>
<keyword evidence="5" id="KW-1185">Reference proteome</keyword>
<dbReference type="InterPro" id="IPR050491">
    <property type="entry name" value="AmpC-like"/>
</dbReference>
<feature type="chain" id="PRO_5042242682" description="Beta-lactamase-related domain-containing protein" evidence="2">
    <location>
        <begin position="23"/>
        <end position="586"/>
    </location>
</feature>
<dbReference type="Proteomes" id="UP001295794">
    <property type="component" value="Unassembled WGS sequence"/>
</dbReference>
<organism evidence="4 5">
    <name type="scientific">Mycena citricolor</name>
    <dbReference type="NCBI Taxonomy" id="2018698"/>
    <lineage>
        <taxon>Eukaryota</taxon>
        <taxon>Fungi</taxon>
        <taxon>Dikarya</taxon>
        <taxon>Basidiomycota</taxon>
        <taxon>Agaricomycotina</taxon>
        <taxon>Agaricomycetes</taxon>
        <taxon>Agaricomycetidae</taxon>
        <taxon>Agaricales</taxon>
        <taxon>Marasmiineae</taxon>
        <taxon>Mycenaceae</taxon>
        <taxon>Mycena</taxon>
    </lineage>
</organism>
<dbReference type="AlphaFoldDB" id="A0AAD2K3E1"/>
<proteinExistence type="inferred from homology"/>
<name>A0AAD2K3E1_9AGAR</name>
<dbReference type="EMBL" id="CAVNYO010000412">
    <property type="protein sequence ID" value="CAK5276745.1"/>
    <property type="molecule type" value="Genomic_DNA"/>
</dbReference>
<evidence type="ECO:0000256" key="2">
    <source>
        <dbReference type="SAM" id="SignalP"/>
    </source>
</evidence>
<feature type="domain" description="Beta-lactamase-related" evidence="3">
    <location>
        <begin position="64"/>
        <end position="391"/>
    </location>
</feature>
<comment type="caution">
    <text evidence="4">The sequence shown here is derived from an EMBL/GenBank/DDBJ whole genome shotgun (WGS) entry which is preliminary data.</text>
</comment>